<organism evidence="5 6">
    <name type="scientific">Citrus unshiu</name>
    <name type="common">Satsuma mandarin</name>
    <name type="synonym">Citrus nobilis var. unshiu</name>
    <dbReference type="NCBI Taxonomy" id="55188"/>
    <lineage>
        <taxon>Eukaryota</taxon>
        <taxon>Viridiplantae</taxon>
        <taxon>Streptophyta</taxon>
        <taxon>Embryophyta</taxon>
        <taxon>Tracheophyta</taxon>
        <taxon>Spermatophyta</taxon>
        <taxon>Magnoliopsida</taxon>
        <taxon>eudicotyledons</taxon>
        <taxon>Gunneridae</taxon>
        <taxon>Pentapetalae</taxon>
        <taxon>rosids</taxon>
        <taxon>malvids</taxon>
        <taxon>Sapindales</taxon>
        <taxon>Rutaceae</taxon>
        <taxon>Aurantioideae</taxon>
        <taxon>Citrus</taxon>
    </lineage>
</organism>
<protein>
    <recommendedName>
        <fullName evidence="4">GH3 middle domain-containing protein</fullName>
    </recommendedName>
</protein>
<proteinExistence type="inferred from homology"/>
<comment type="caution">
    <text evidence="5">The sequence shown here is derived from an EMBL/GenBank/DDBJ whole genome shotgun (WGS) entry which is preliminary data.</text>
</comment>
<dbReference type="Pfam" id="PF03321">
    <property type="entry name" value="GH3"/>
    <property type="match status" value="1"/>
</dbReference>
<evidence type="ECO:0000256" key="3">
    <source>
        <dbReference type="SAM" id="MobiDB-lite"/>
    </source>
</evidence>
<dbReference type="EMBL" id="BDQV01001560">
    <property type="protein sequence ID" value="GAY33604.1"/>
    <property type="molecule type" value="Genomic_DNA"/>
</dbReference>
<evidence type="ECO:0000313" key="6">
    <source>
        <dbReference type="Proteomes" id="UP000236630"/>
    </source>
</evidence>
<evidence type="ECO:0000259" key="4">
    <source>
        <dbReference type="Pfam" id="PF23571"/>
    </source>
</evidence>
<dbReference type="PANTHER" id="PTHR31901">
    <property type="entry name" value="GH3 DOMAIN-CONTAINING PROTEIN"/>
    <property type="match status" value="1"/>
</dbReference>
<feature type="domain" description="GH3 middle" evidence="4">
    <location>
        <begin position="471"/>
        <end position="545"/>
    </location>
</feature>
<dbReference type="AlphaFoldDB" id="A0A2H5N014"/>
<dbReference type="Proteomes" id="UP000236630">
    <property type="component" value="Unassembled WGS sequence"/>
</dbReference>
<dbReference type="GO" id="GO:0016881">
    <property type="term" value="F:acid-amino acid ligase activity"/>
    <property type="evidence" value="ECO:0007669"/>
    <property type="project" value="TreeGrafter"/>
</dbReference>
<sequence length="658" mass="73810">MDFRRKITGPPPDFAGPPSDIAGITAGPRRKVAGPPPGSPDHCRISPEDRPEPPTAVFAGSADFAREGPDSCRGLSRKGRRTSLPDFAGSRVPKPVHAKLPRPVSTPRYHKPRPLPFPIDMMTDEDILKKLEDSTKNATRHQLETLQSILERQSGVRYLQPYLSGCCAPIDAATYKRAVPLSCYDDYADHINQLAGGDHGQNDQPLLSVDPLVCFFYSSGTSSMKPKLIPYFDSALSKAASQIAHQGSVAILRRLFPPKHDVNKILFFIYSDNKTTTKAGFKVMAASAFPLQGSSNENLSQLIRHSSPREVIVGSNFQHQMYCHLLCGLRNYEFIDGIISPYAIGLIGAFSFFESKWEQLCDDLENGYPCLDITEVAMRDSVIEVLGGPQPDLSKRIRSICGESNWSGIFSKLWPNVRYIKCVTTGSMRQYCSKIKYYAGEVPVLGGDYFASECYVGINLDIAQPPQTTRFVMLPTAAYFEFLPFDMEKNEAVGEETVDFSGVEIGKMYEVVVTTYRGFYRYRLGDIVKVVDFYNSSPQVEFVMRAPKSSFEIINERDLMSAMESFQMMLRNVMAVEIVEFAGYTKFGGSVLGWRLFCIRCYVGYTNLESSPKKLMIFVEIREGCTKLRDSVAILRRVLSSLRRMPLEAFIRRKRDRG</sequence>
<dbReference type="GO" id="GO:0005737">
    <property type="term" value="C:cytoplasm"/>
    <property type="evidence" value="ECO:0007669"/>
    <property type="project" value="TreeGrafter"/>
</dbReference>
<reference evidence="5 6" key="1">
    <citation type="journal article" date="2017" name="Front. Genet.">
        <title>Draft sequencing of the heterozygous diploid genome of Satsuma (Citrus unshiu Marc.) using a hybrid assembly approach.</title>
        <authorList>
            <person name="Shimizu T."/>
            <person name="Tanizawa Y."/>
            <person name="Mochizuki T."/>
            <person name="Nagasaki H."/>
            <person name="Yoshioka T."/>
            <person name="Toyoda A."/>
            <person name="Fujiyama A."/>
            <person name="Kaminuma E."/>
            <person name="Nakamura Y."/>
        </authorList>
    </citation>
    <scope>NUCLEOTIDE SEQUENCE [LARGE SCALE GENOMIC DNA]</scope>
    <source>
        <strain evidence="6">cv. Miyagawa wase</strain>
    </source>
</reference>
<dbReference type="STRING" id="55188.A0A2H5N014"/>
<dbReference type="InterPro" id="IPR004993">
    <property type="entry name" value="GH3"/>
</dbReference>
<dbReference type="Pfam" id="PF23571">
    <property type="entry name" value="GH3_M"/>
    <property type="match status" value="1"/>
</dbReference>
<evidence type="ECO:0000313" key="5">
    <source>
        <dbReference type="EMBL" id="GAY33604.1"/>
    </source>
</evidence>
<keyword evidence="2" id="KW-0436">Ligase</keyword>
<evidence type="ECO:0000256" key="1">
    <source>
        <dbReference type="ARBA" id="ARBA00008068"/>
    </source>
</evidence>
<evidence type="ECO:0000256" key="2">
    <source>
        <dbReference type="ARBA" id="ARBA00022598"/>
    </source>
</evidence>
<dbReference type="PANTHER" id="PTHR31901:SF44">
    <property type="entry name" value="INDOLE-3-ACETIC ACID-AMIDO SYNTHETASE GH3.6-RELATED"/>
    <property type="match status" value="1"/>
</dbReference>
<feature type="region of interest" description="Disordered" evidence="3">
    <location>
        <begin position="1"/>
        <end position="117"/>
    </location>
</feature>
<dbReference type="InterPro" id="IPR055377">
    <property type="entry name" value="GH3_M"/>
</dbReference>
<feature type="compositionally biased region" description="Basic and acidic residues" evidence="3">
    <location>
        <begin position="41"/>
        <end position="52"/>
    </location>
</feature>
<name>A0A2H5N014_CITUN</name>
<comment type="similarity">
    <text evidence="1">Belongs to the IAA-amido conjugating enzyme family.</text>
</comment>
<accession>A0A2H5N014</accession>
<keyword evidence="6" id="KW-1185">Reference proteome</keyword>
<gene>
    <name evidence="5" type="ORF">CUMW_275790</name>
</gene>